<protein>
    <recommendedName>
        <fullName evidence="5">Glycine-rich family protein</fullName>
    </recommendedName>
</protein>
<comment type="caution">
    <text evidence="3">The sequence shown here is derived from an EMBL/GenBank/DDBJ whole genome shotgun (WGS) entry which is preliminary data.</text>
</comment>
<dbReference type="EMBL" id="JARK01001401">
    <property type="protein sequence ID" value="EYC08572.1"/>
    <property type="molecule type" value="Genomic_DNA"/>
</dbReference>
<evidence type="ECO:0000313" key="3">
    <source>
        <dbReference type="EMBL" id="EYC08572.1"/>
    </source>
</evidence>
<feature type="signal peptide" evidence="2">
    <location>
        <begin position="1"/>
        <end position="31"/>
    </location>
</feature>
<feature type="chain" id="PRO_5001487751" description="Glycine-rich family protein" evidence="2">
    <location>
        <begin position="32"/>
        <end position="107"/>
    </location>
</feature>
<dbReference type="Proteomes" id="UP000024635">
    <property type="component" value="Unassembled WGS sequence"/>
</dbReference>
<dbReference type="AlphaFoldDB" id="A0A016U165"/>
<feature type="compositionally biased region" description="Gly residues" evidence="1">
    <location>
        <begin position="59"/>
        <end position="107"/>
    </location>
</feature>
<feature type="region of interest" description="Disordered" evidence="1">
    <location>
        <begin position="48"/>
        <end position="107"/>
    </location>
</feature>
<dbReference type="InterPro" id="IPR010800">
    <property type="entry name" value="GRP"/>
</dbReference>
<sequence length="107" mass="11344">MGRGHSERVTMNWVSLVFLFVSALVLQCTSAFNFNDFSDPIKRLKRADTRHRPSWGRPPYGGGYPGGGRPPFGGGRPPFGGGYPGGGRPPFGGGYPGLGHGGARPWG</sequence>
<name>A0A016U165_9BILA</name>
<evidence type="ECO:0008006" key="5">
    <source>
        <dbReference type="Google" id="ProtNLM"/>
    </source>
</evidence>
<accession>A0A016U165</accession>
<dbReference type="Pfam" id="PF07172">
    <property type="entry name" value="GRP"/>
    <property type="match status" value="1"/>
</dbReference>
<gene>
    <name evidence="3" type="primary">Acey_s0065.g3621</name>
    <name evidence="3" type="ORF">Y032_0065g3621</name>
</gene>
<keyword evidence="4" id="KW-1185">Reference proteome</keyword>
<evidence type="ECO:0000256" key="2">
    <source>
        <dbReference type="SAM" id="SignalP"/>
    </source>
</evidence>
<evidence type="ECO:0000313" key="4">
    <source>
        <dbReference type="Proteomes" id="UP000024635"/>
    </source>
</evidence>
<keyword evidence="2" id="KW-0732">Signal</keyword>
<proteinExistence type="predicted"/>
<organism evidence="3 4">
    <name type="scientific">Ancylostoma ceylanicum</name>
    <dbReference type="NCBI Taxonomy" id="53326"/>
    <lineage>
        <taxon>Eukaryota</taxon>
        <taxon>Metazoa</taxon>
        <taxon>Ecdysozoa</taxon>
        <taxon>Nematoda</taxon>
        <taxon>Chromadorea</taxon>
        <taxon>Rhabditida</taxon>
        <taxon>Rhabditina</taxon>
        <taxon>Rhabditomorpha</taxon>
        <taxon>Strongyloidea</taxon>
        <taxon>Ancylostomatidae</taxon>
        <taxon>Ancylostomatinae</taxon>
        <taxon>Ancylostoma</taxon>
    </lineage>
</organism>
<evidence type="ECO:0000256" key="1">
    <source>
        <dbReference type="SAM" id="MobiDB-lite"/>
    </source>
</evidence>
<reference evidence="4" key="1">
    <citation type="journal article" date="2015" name="Nat. Genet.">
        <title>The genome and transcriptome of the zoonotic hookworm Ancylostoma ceylanicum identify infection-specific gene families.</title>
        <authorList>
            <person name="Schwarz E.M."/>
            <person name="Hu Y."/>
            <person name="Antoshechkin I."/>
            <person name="Miller M.M."/>
            <person name="Sternberg P.W."/>
            <person name="Aroian R.V."/>
        </authorList>
    </citation>
    <scope>NUCLEOTIDE SEQUENCE</scope>
    <source>
        <strain evidence="4">HY135</strain>
    </source>
</reference>